<dbReference type="NCBIfam" id="TIGR01948">
    <property type="entry name" value="rnfE"/>
    <property type="match status" value="1"/>
</dbReference>
<comment type="subunit">
    <text evidence="8">The complex is composed of six subunits: RnfA, RnfB, RnfC, RnfD, RnfE and RnfG.</text>
</comment>
<dbReference type="HAMAP" id="MF_00478">
    <property type="entry name" value="RsxE_RnfE"/>
    <property type="match status" value="1"/>
</dbReference>
<dbReference type="RefSeq" id="WP_083379877.1">
    <property type="nucleotide sequence ID" value="NZ_AP025286.1"/>
</dbReference>
<dbReference type="PANTHER" id="PTHR30586">
    <property type="entry name" value="ELECTRON TRANSPORT COMPLEX PROTEIN RNFE"/>
    <property type="match status" value="1"/>
</dbReference>
<dbReference type="NCBIfam" id="NF009070">
    <property type="entry name" value="PRK12405.1"/>
    <property type="match status" value="1"/>
</dbReference>
<feature type="transmembrane region" description="Helical" evidence="8">
    <location>
        <begin position="72"/>
        <end position="92"/>
    </location>
</feature>
<evidence type="ECO:0000256" key="6">
    <source>
        <dbReference type="ARBA" id="ARBA00022989"/>
    </source>
</evidence>
<feature type="compositionally biased region" description="Low complexity" evidence="9">
    <location>
        <begin position="223"/>
        <end position="238"/>
    </location>
</feature>
<name>A0A1H9IMK3_9SPIR</name>
<reference evidence="10 11" key="1">
    <citation type="submission" date="2016-10" db="EMBL/GenBank/DDBJ databases">
        <authorList>
            <person name="de Groot N.N."/>
        </authorList>
    </citation>
    <scope>NUCLEOTIDE SEQUENCE [LARGE SCALE GENOMIC DNA]</scope>
    <source>
        <strain evidence="10 11">B25</strain>
    </source>
</reference>
<dbReference type="AlphaFoldDB" id="A0A1H9IMK3"/>
<comment type="function">
    <text evidence="8">Part of a membrane-bound complex that couples electron transfer with translocation of ions across the membrane.</text>
</comment>
<dbReference type="Pfam" id="PF02508">
    <property type="entry name" value="Rnf-Nqr"/>
    <property type="match status" value="1"/>
</dbReference>
<accession>A0A1H9IMK3</accession>
<evidence type="ECO:0000256" key="7">
    <source>
        <dbReference type="ARBA" id="ARBA00023136"/>
    </source>
</evidence>
<keyword evidence="11" id="KW-1185">Reference proteome</keyword>
<dbReference type="PIRSF" id="PIRSF006102">
    <property type="entry name" value="NQR_DE"/>
    <property type="match status" value="1"/>
</dbReference>
<evidence type="ECO:0000313" key="10">
    <source>
        <dbReference type="EMBL" id="SEQ75786.1"/>
    </source>
</evidence>
<feature type="transmembrane region" description="Helical" evidence="8">
    <location>
        <begin position="98"/>
        <end position="116"/>
    </location>
</feature>
<dbReference type="GO" id="GO:0005886">
    <property type="term" value="C:plasma membrane"/>
    <property type="evidence" value="ECO:0007669"/>
    <property type="project" value="UniProtKB-SubCell"/>
</dbReference>
<evidence type="ECO:0000256" key="4">
    <source>
        <dbReference type="ARBA" id="ARBA00022967"/>
    </source>
</evidence>
<proteinExistence type="inferred from homology"/>
<evidence type="ECO:0000256" key="9">
    <source>
        <dbReference type="SAM" id="MobiDB-lite"/>
    </source>
</evidence>
<feature type="transmembrane region" description="Helical" evidence="8">
    <location>
        <begin position="128"/>
        <end position="149"/>
    </location>
</feature>
<dbReference type="eggNOG" id="COG4660">
    <property type="taxonomic scope" value="Bacteria"/>
</dbReference>
<dbReference type="InterPro" id="IPR003667">
    <property type="entry name" value="NqrDE/RnfAE"/>
</dbReference>
<gene>
    <name evidence="8" type="primary">rnfE</name>
    <name evidence="10" type="ORF">SAMN04487977_11032</name>
</gene>
<feature type="transmembrane region" description="Helical" evidence="8">
    <location>
        <begin position="175"/>
        <end position="195"/>
    </location>
</feature>
<evidence type="ECO:0000256" key="3">
    <source>
        <dbReference type="ARBA" id="ARBA00022692"/>
    </source>
</evidence>
<evidence type="ECO:0000256" key="2">
    <source>
        <dbReference type="ARBA" id="ARBA00022448"/>
    </source>
</evidence>
<sequence length="238" mass="25109">MANTKLKTFVNGFLRENPLLVLNIGLCSSLGVTTSIFNGLGMGVGMTFVLVMSEIVISIFRKLIPSAIRLPVFITVIAAFTTIVQLVLNAYVESLYNALGVFIPLIVVNCIIMGRVEAFASKNKVGDSILDGLGMGIGYTIVLVAISLIRELLGGGTLFAGTALKIDVLPEAYRIGIFNSAPGGFLVFGILAACLQAWKQYKQNKADEAEIAALKEADKPAEVEAPAAAAQPTEGGAQ</sequence>
<evidence type="ECO:0000256" key="5">
    <source>
        <dbReference type="ARBA" id="ARBA00022982"/>
    </source>
</evidence>
<keyword evidence="6 8" id="KW-1133">Transmembrane helix</keyword>
<keyword evidence="8" id="KW-1003">Cell membrane</keyword>
<dbReference type="Proteomes" id="UP000182360">
    <property type="component" value="Unassembled WGS sequence"/>
</dbReference>
<comment type="similarity">
    <text evidence="8">Belongs to the NqrDE/RnfAE family.</text>
</comment>
<keyword evidence="7 8" id="KW-0472">Membrane</keyword>
<keyword evidence="5 8" id="KW-0249">Electron transport</keyword>
<keyword evidence="4 8" id="KW-1278">Translocase</keyword>
<evidence type="ECO:0000313" key="11">
    <source>
        <dbReference type="Proteomes" id="UP000182360"/>
    </source>
</evidence>
<dbReference type="STRING" id="163.SAMN04487775_102246"/>
<keyword evidence="2 8" id="KW-0813">Transport</keyword>
<dbReference type="OrthoDB" id="9790976at2"/>
<feature type="transmembrane region" description="Helical" evidence="8">
    <location>
        <begin position="20"/>
        <end position="37"/>
    </location>
</feature>
<dbReference type="GO" id="GO:0012505">
    <property type="term" value="C:endomembrane system"/>
    <property type="evidence" value="ECO:0007669"/>
    <property type="project" value="UniProtKB-SubCell"/>
</dbReference>
<dbReference type="EC" id="7.-.-.-" evidence="8"/>
<comment type="subcellular location">
    <subcellularLocation>
        <location evidence="8">Cell membrane</location>
        <topology evidence="8">Multi-pass membrane protein</topology>
    </subcellularLocation>
    <subcellularLocation>
        <location evidence="1">Endomembrane system</location>
        <topology evidence="1">Multi-pass membrane protein</topology>
    </subcellularLocation>
</comment>
<organism evidence="10 11">
    <name type="scientific">Treponema bryantii</name>
    <dbReference type="NCBI Taxonomy" id="163"/>
    <lineage>
        <taxon>Bacteria</taxon>
        <taxon>Pseudomonadati</taxon>
        <taxon>Spirochaetota</taxon>
        <taxon>Spirochaetia</taxon>
        <taxon>Spirochaetales</taxon>
        <taxon>Treponemataceae</taxon>
        <taxon>Treponema</taxon>
    </lineage>
</organism>
<keyword evidence="3 8" id="KW-0812">Transmembrane</keyword>
<dbReference type="InterPro" id="IPR010968">
    <property type="entry name" value="RnfE"/>
</dbReference>
<protein>
    <recommendedName>
        <fullName evidence="8">Ion-translocating oxidoreductase complex subunit E</fullName>
        <ecNumber evidence="8">7.-.-.-</ecNumber>
    </recommendedName>
    <alternativeName>
        <fullName evidence="8">Rnf electron transport complex subunit E</fullName>
    </alternativeName>
</protein>
<evidence type="ECO:0000256" key="1">
    <source>
        <dbReference type="ARBA" id="ARBA00004127"/>
    </source>
</evidence>
<evidence type="ECO:0000256" key="8">
    <source>
        <dbReference type="HAMAP-Rule" id="MF_00478"/>
    </source>
</evidence>
<dbReference type="PANTHER" id="PTHR30586:SF0">
    <property type="entry name" value="ION-TRANSLOCATING OXIDOREDUCTASE COMPLEX SUBUNIT E"/>
    <property type="match status" value="1"/>
</dbReference>
<feature type="region of interest" description="Disordered" evidence="9">
    <location>
        <begin position="218"/>
        <end position="238"/>
    </location>
</feature>
<dbReference type="GO" id="GO:0022900">
    <property type="term" value="P:electron transport chain"/>
    <property type="evidence" value="ECO:0007669"/>
    <property type="project" value="UniProtKB-UniRule"/>
</dbReference>
<dbReference type="EMBL" id="FOFU01000010">
    <property type="protein sequence ID" value="SEQ75786.1"/>
    <property type="molecule type" value="Genomic_DNA"/>
</dbReference>